<evidence type="ECO:0000256" key="3">
    <source>
        <dbReference type="ARBA" id="ARBA00022603"/>
    </source>
</evidence>
<keyword evidence="4" id="KW-0808">Transferase</keyword>
<keyword evidence="7" id="KW-0863">Zinc-finger</keyword>
<protein>
    <recommendedName>
        <fullName evidence="2">DNA (cytosine-5-)-methyltransferase</fullName>
        <ecNumber evidence="2">2.1.1.37</ecNumber>
    </recommendedName>
</protein>
<feature type="compositionally biased region" description="Acidic residues" evidence="10">
    <location>
        <begin position="167"/>
        <end position="178"/>
    </location>
</feature>
<dbReference type="Gene3D" id="3.30.40.10">
    <property type="entry name" value="Zinc/RING finger domain, C3HC4 (zinc finger)"/>
    <property type="match status" value="1"/>
</dbReference>
<feature type="compositionally biased region" description="Basic and acidic residues" evidence="10">
    <location>
        <begin position="33"/>
        <end position="55"/>
    </location>
</feature>
<dbReference type="STRING" id="32264.T1KNH7"/>
<name>T1KNH7_TETUR</name>
<dbReference type="Gene3D" id="2.30.30.140">
    <property type="match status" value="1"/>
</dbReference>
<dbReference type="PANTHER" id="PTHR23068">
    <property type="entry name" value="DNA CYTOSINE-5- -METHYLTRANSFERASE 3-RELATED"/>
    <property type="match status" value="1"/>
</dbReference>
<feature type="domain" description="PHD-type" evidence="12">
    <location>
        <begin position="398"/>
        <end position="541"/>
    </location>
</feature>
<dbReference type="InterPro" id="IPR049554">
    <property type="entry name" value="DNMT3_ADD_PHD"/>
</dbReference>
<keyword evidence="5" id="KW-0949">S-adenosyl-L-methionine</keyword>
<evidence type="ECO:0000256" key="2">
    <source>
        <dbReference type="ARBA" id="ARBA00011975"/>
    </source>
</evidence>
<evidence type="ECO:0000256" key="7">
    <source>
        <dbReference type="ARBA" id="ARBA00022771"/>
    </source>
</evidence>
<dbReference type="SMART" id="SM00293">
    <property type="entry name" value="PWWP"/>
    <property type="match status" value="1"/>
</dbReference>
<feature type="domain" description="PWWP" evidence="11">
    <location>
        <begin position="211"/>
        <end position="273"/>
    </location>
</feature>
<dbReference type="eggNOG" id="ENOG502QR6U">
    <property type="taxonomic scope" value="Eukaryota"/>
</dbReference>
<evidence type="ECO:0000256" key="10">
    <source>
        <dbReference type="SAM" id="MobiDB-lite"/>
    </source>
</evidence>
<dbReference type="InterPro" id="IPR011011">
    <property type="entry name" value="Znf_FYVE_PHD"/>
</dbReference>
<dbReference type="InterPro" id="IPR025766">
    <property type="entry name" value="ADD"/>
</dbReference>
<keyword evidence="8" id="KW-0862">Zinc</keyword>
<dbReference type="Pfam" id="PF00855">
    <property type="entry name" value="PWWP"/>
    <property type="match status" value="1"/>
</dbReference>
<evidence type="ECO:0000256" key="6">
    <source>
        <dbReference type="ARBA" id="ARBA00022723"/>
    </source>
</evidence>
<keyword evidence="6" id="KW-0479">Metal-binding</keyword>
<proteinExistence type="predicted"/>
<keyword evidence="3" id="KW-0489">Methyltransferase</keyword>
<dbReference type="Proteomes" id="UP000015104">
    <property type="component" value="Unassembled WGS sequence"/>
</dbReference>
<dbReference type="SUPFAM" id="SSF57903">
    <property type="entry name" value="FYVE/PHD zinc finger"/>
    <property type="match status" value="1"/>
</dbReference>
<dbReference type="EnsemblMetazoa" id="tetur16g01020.1">
    <property type="protein sequence ID" value="tetur16g01020.1"/>
    <property type="gene ID" value="tetur16g01020"/>
</dbReference>
<keyword evidence="9" id="KW-0539">Nucleus</keyword>
<dbReference type="SUPFAM" id="SSF63748">
    <property type="entry name" value="Tudor/PWWP/MBT"/>
    <property type="match status" value="1"/>
</dbReference>
<evidence type="ECO:0000256" key="8">
    <source>
        <dbReference type="ARBA" id="ARBA00022833"/>
    </source>
</evidence>
<evidence type="ECO:0000259" key="12">
    <source>
        <dbReference type="PROSITE" id="PS51533"/>
    </source>
</evidence>
<comment type="subcellular location">
    <subcellularLocation>
        <location evidence="1">Nucleus</location>
    </subcellularLocation>
</comment>
<feature type="region of interest" description="Disordered" evidence="10">
    <location>
        <begin position="154"/>
        <end position="178"/>
    </location>
</feature>
<dbReference type="HOGENOM" id="CLU_358771_0_0_1"/>
<dbReference type="GO" id="GO:0032259">
    <property type="term" value="P:methylation"/>
    <property type="evidence" value="ECO:0007669"/>
    <property type="project" value="UniProtKB-KW"/>
</dbReference>
<dbReference type="InterPro" id="IPR040552">
    <property type="entry name" value="DNMT3_ADD_GATA1-like"/>
</dbReference>
<dbReference type="AlphaFoldDB" id="T1KNH7"/>
<dbReference type="EMBL" id="CAEY01000277">
    <property type="status" value="NOT_ANNOTATED_CDS"/>
    <property type="molecule type" value="Genomic_DNA"/>
</dbReference>
<reference evidence="14" key="1">
    <citation type="submission" date="2011-08" db="EMBL/GenBank/DDBJ databases">
        <authorList>
            <person name="Rombauts S."/>
        </authorList>
    </citation>
    <scope>NUCLEOTIDE SEQUENCE</scope>
    <source>
        <strain evidence="14">London</strain>
    </source>
</reference>
<keyword evidence="14" id="KW-1185">Reference proteome</keyword>
<dbReference type="InterPro" id="IPR050390">
    <property type="entry name" value="C5-Methyltransferase"/>
</dbReference>
<dbReference type="SUPFAM" id="SSF53335">
    <property type="entry name" value="S-adenosyl-L-methionine-dependent methyltransferases"/>
    <property type="match status" value="1"/>
</dbReference>
<feature type="compositionally biased region" description="Basic and acidic residues" evidence="10">
    <location>
        <begin position="82"/>
        <end position="106"/>
    </location>
</feature>
<dbReference type="GO" id="GO:0008270">
    <property type="term" value="F:zinc ion binding"/>
    <property type="evidence" value="ECO:0007669"/>
    <property type="project" value="UniProtKB-KW"/>
</dbReference>
<evidence type="ECO:0000313" key="14">
    <source>
        <dbReference type="Proteomes" id="UP000015104"/>
    </source>
</evidence>
<feature type="region of interest" description="Disordered" evidence="10">
    <location>
        <begin position="1"/>
        <end position="141"/>
    </location>
</feature>
<dbReference type="Pfam" id="PF21255">
    <property type="entry name" value="DNMT3_ADD_GATA1-like"/>
    <property type="match status" value="1"/>
</dbReference>
<reference evidence="13" key="2">
    <citation type="submission" date="2015-06" db="UniProtKB">
        <authorList>
            <consortium name="EnsemblMetazoa"/>
        </authorList>
    </citation>
    <scope>IDENTIFICATION</scope>
</reference>
<evidence type="ECO:0000313" key="13">
    <source>
        <dbReference type="EnsemblMetazoa" id="tetur16g01020.1"/>
    </source>
</evidence>
<gene>
    <name evidence="13" type="primary">107365877</name>
</gene>
<dbReference type="PROSITE" id="PS51533">
    <property type="entry name" value="ADD"/>
    <property type="match status" value="1"/>
</dbReference>
<dbReference type="CDD" id="cd05835">
    <property type="entry name" value="PWWP_DNMT3"/>
    <property type="match status" value="1"/>
</dbReference>
<accession>T1KNH7</accession>
<dbReference type="InterPro" id="IPR000313">
    <property type="entry name" value="PWWP_dom"/>
</dbReference>
<evidence type="ECO:0000256" key="5">
    <source>
        <dbReference type="ARBA" id="ARBA00022691"/>
    </source>
</evidence>
<evidence type="ECO:0000256" key="9">
    <source>
        <dbReference type="ARBA" id="ARBA00023242"/>
    </source>
</evidence>
<dbReference type="Pfam" id="PF17980">
    <property type="entry name" value="ADD_DNMT3"/>
    <property type="match status" value="1"/>
</dbReference>
<dbReference type="EC" id="2.1.1.37" evidence="2"/>
<dbReference type="Gene3D" id="3.40.50.150">
    <property type="entry name" value="Vaccinia Virus protein VP39"/>
    <property type="match status" value="1"/>
</dbReference>
<evidence type="ECO:0000256" key="1">
    <source>
        <dbReference type="ARBA" id="ARBA00004123"/>
    </source>
</evidence>
<dbReference type="InterPro" id="IPR029063">
    <property type="entry name" value="SAM-dependent_MTases_sf"/>
</dbReference>
<feature type="compositionally biased region" description="Basic and acidic residues" evidence="10">
    <location>
        <begin position="154"/>
        <end position="166"/>
    </location>
</feature>
<dbReference type="GO" id="GO:0003886">
    <property type="term" value="F:DNA (cytosine-5-)-methyltransferase activity"/>
    <property type="evidence" value="ECO:0007669"/>
    <property type="project" value="UniProtKB-EC"/>
</dbReference>
<dbReference type="PROSITE" id="PS50812">
    <property type="entry name" value="PWWP"/>
    <property type="match status" value="1"/>
</dbReference>
<dbReference type="InterPro" id="IPR001525">
    <property type="entry name" value="C5_MeTfrase"/>
</dbReference>
<dbReference type="GO" id="GO:0005634">
    <property type="term" value="C:nucleus"/>
    <property type="evidence" value="ECO:0007669"/>
    <property type="project" value="UniProtKB-SubCell"/>
</dbReference>
<dbReference type="Pfam" id="PF00145">
    <property type="entry name" value="DNA_methylase"/>
    <property type="match status" value="1"/>
</dbReference>
<dbReference type="GO" id="GO:0010468">
    <property type="term" value="P:regulation of gene expression"/>
    <property type="evidence" value="ECO:0007669"/>
    <property type="project" value="UniProtKB-ARBA"/>
</dbReference>
<organism evidence="13 14">
    <name type="scientific">Tetranychus urticae</name>
    <name type="common">Two-spotted spider mite</name>
    <dbReference type="NCBI Taxonomy" id="32264"/>
    <lineage>
        <taxon>Eukaryota</taxon>
        <taxon>Metazoa</taxon>
        <taxon>Ecdysozoa</taxon>
        <taxon>Arthropoda</taxon>
        <taxon>Chelicerata</taxon>
        <taxon>Arachnida</taxon>
        <taxon>Acari</taxon>
        <taxon>Acariformes</taxon>
        <taxon>Trombidiformes</taxon>
        <taxon>Prostigmata</taxon>
        <taxon>Eleutherengona</taxon>
        <taxon>Raphignathae</taxon>
        <taxon>Tetranychoidea</taxon>
        <taxon>Tetranychidae</taxon>
        <taxon>Tetranychus</taxon>
    </lineage>
</organism>
<dbReference type="OrthoDB" id="6499322at2759"/>
<sequence>MATQPETPLDLTNEPLIIRRTSKKTSVDSKPNGNHEEEMSAKDKVNDSVDNHEPPQQEPSDINKQPIKQERDGEKQQTSTEEPEKVIENNVKTIDETAINKDEKIGKKGRKRKSEVAQLVENEAASPNPLQRTRHGLRPLPQQVDYYQSVLEERKAKSVKDKKTSEPEPEETTVDEEVIPVKTRRSSVQTRNKTSKDDKTDDILSKEHFSIGDIVWGTLPTFRTWFPALLVSHLHCGQKPPKSGHVWVYWFGDHQVSEIPRSKIKSFLPHFDELSKGTSSLTSPRMKEALQVLSSRAGLTFAVDMSSDDDPMAEWARNGFKIPAEKQKPDVNPFAADPANPIPPLVACYLPVEALQEALKTDDRLQQIAFYEVESAETVVEKDEPLQIPEFKSSQVSRIKKKEITINDICIACCCDHNSAADTINGQKIFHPLFEGLLCKQCRETIKTTMYAPGADNKNSFCAICGQVGKLAVCEGVKCHRVFCFVCINLFVGPEAETEILNAKSWECFLCKEYNFPPESLLKPRSNWRELVKNMFDPLLFYLQREITTTNKTPLRILSLCDGLSAVKNALNKLNLNISAYYAVEQDKDAISVVKHNHSDSIVFLDNIESLTPEKIATIAPIDLIIGGTPCVDIPTSSYNRKGLFDLKLGGQHFLLFNHILDLIRHFNKGRHVFFLFDSVASLPNTNRDIISDLLMCKPVTLSAKNVSTPSRSRYLWSNIPGINRPLHSDIHDNYLKLSDLIAYRKTHHDLQSAGKGKDEIPAELDDPVELEKLLGFSEGYSDVPNLTITKRISVLSKTWSVPIVSHQLWALVDFFETK</sequence>
<dbReference type="InterPro" id="IPR013083">
    <property type="entry name" value="Znf_RING/FYVE/PHD"/>
</dbReference>
<evidence type="ECO:0000259" key="11">
    <source>
        <dbReference type="PROSITE" id="PS50812"/>
    </source>
</evidence>
<dbReference type="CDD" id="cd11725">
    <property type="entry name" value="ADDz_Dnmt3"/>
    <property type="match status" value="1"/>
</dbReference>
<dbReference type="PANTHER" id="PTHR23068:SF25">
    <property type="entry name" value="DNA (CYTOSINE-5)-METHYLTRANSFERASE DRM2"/>
    <property type="match status" value="1"/>
</dbReference>
<evidence type="ECO:0000256" key="4">
    <source>
        <dbReference type="ARBA" id="ARBA00022679"/>
    </source>
</evidence>